<dbReference type="OrthoDB" id="6614653at2759"/>
<feature type="domain" description="DUF2428" evidence="3">
    <location>
        <begin position="812"/>
        <end position="1021"/>
    </location>
</feature>
<dbReference type="Pfam" id="PF25151">
    <property type="entry name" value="TPR_Trm732_C"/>
    <property type="match status" value="1"/>
</dbReference>
<evidence type="ECO:0000256" key="2">
    <source>
        <dbReference type="ARBA" id="ARBA00022694"/>
    </source>
</evidence>
<reference evidence="7" key="1">
    <citation type="submission" date="2016-04" db="UniProtKB">
        <authorList>
            <consortium name="WormBaseParasite"/>
        </authorList>
    </citation>
    <scope>IDENTIFICATION</scope>
</reference>
<feature type="domain" description="tRNA (32-2'-O)-methyltransferase regulator THADA-like C-terminal TPR repeats region" evidence="4">
    <location>
        <begin position="1056"/>
        <end position="1169"/>
    </location>
</feature>
<dbReference type="GO" id="GO:0030488">
    <property type="term" value="P:tRNA methylation"/>
    <property type="evidence" value="ECO:0007669"/>
    <property type="project" value="TreeGrafter"/>
</dbReference>
<dbReference type="Pfam" id="PF10350">
    <property type="entry name" value="DUF2428"/>
    <property type="match status" value="1"/>
</dbReference>
<evidence type="ECO:0000313" key="6">
    <source>
        <dbReference type="Proteomes" id="UP000278807"/>
    </source>
</evidence>
<keyword evidence="6" id="KW-1185">Reference proteome</keyword>
<dbReference type="InterPro" id="IPR056842">
    <property type="entry name" value="THADA-like_TPR_C"/>
</dbReference>
<dbReference type="InterPro" id="IPR051954">
    <property type="entry name" value="tRNA_methyltransferase_THADA"/>
</dbReference>
<evidence type="ECO:0000259" key="3">
    <source>
        <dbReference type="Pfam" id="PF10350"/>
    </source>
</evidence>
<dbReference type="Proteomes" id="UP000278807">
    <property type="component" value="Unassembled WGS sequence"/>
</dbReference>
<dbReference type="STRING" id="102285.A0A158QHI5"/>
<protein>
    <submittedName>
        <fullName evidence="7">DUF2428 domain-containing protein</fullName>
    </submittedName>
</protein>
<keyword evidence="2" id="KW-0819">tRNA processing</keyword>
<dbReference type="SUPFAM" id="SSF48371">
    <property type="entry name" value="ARM repeat"/>
    <property type="match status" value="2"/>
</dbReference>
<evidence type="ECO:0000313" key="5">
    <source>
        <dbReference type="EMBL" id="VDO03352.1"/>
    </source>
</evidence>
<dbReference type="GO" id="GO:0005829">
    <property type="term" value="C:cytosol"/>
    <property type="evidence" value="ECO:0007669"/>
    <property type="project" value="TreeGrafter"/>
</dbReference>
<dbReference type="InterPro" id="IPR019442">
    <property type="entry name" value="THADA/TRM732_DUF2428"/>
</dbReference>
<accession>A0A158QHI5</accession>
<gene>
    <name evidence="5" type="ORF">HNAJ_LOCUS7492</name>
</gene>
<reference evidence="5 6" key="2">
    <citation type="submission" date="2018-11" db="EMBL/GenBank/DDBJ databases">
        <authorList>
            <consortium name="Pathogen Informatics"/>
        </authorList>
    </citation>
    <scope>NUCLEOTIDE SEQUENCE [LARGE SCALE GENOMIC DNA]</scope>
</reference>
<sequence>MVVFSVFPYSIDLGSLQPTAFFEKFGVKSPNGIDRLPLVLFGGMVEVPFFTNEDLISLFPIFESFLSTCNPDNLFESVDILNSFIKERIITSEDYKILDKEVNLLETACRILLPHWDTDYTKVLEAVLTFFGHIFNLTFTARLPESFAKWVQSAVIERCILETPFCSTEPVFERSPYLMTSLLLSLAWNYSASLAGDVINFIIEYSQGNVNKWLQTVLIPLANFLLHGVISCSAEQQLKYLPEMDHYEAAVWILLSSVLKLRLQNLVHRCFKESLGNLPIGDLYREPQDPLSMWQMPFIEEIVNQLVMLLNVSDLFLDFRLTSFINLLPLLSYNKAVQITQENPKLVETALSHSSDRIRSDMCNTLSKLILKIPFTSELQSELYCWLFEGIKSLLLSADPTARNMTNRSFFVAAQQIRNRCATCSLKDLENFPVQRWTGVNGYPPCNVEYPGRTLNSPLGALGKVMVTVYLSSLVDVYRFASTLWSNCASRPDVCTHVPITGLSPFMMALLSRPFLPPGMPYQRQKMLILLISSMFKLGVIENSKTNGVNKFGFEPCTAKNLQLIIEHLSDITGFPSLVHSTTWIQLIASLPNVNSEIQVSLLEILTTYWPESTPEWFTQTVREDLYRLAEIWSNFHLPEVYTAGANLFQWLFTIGSENTANQLASLLLEDIKDGCKENSGSDHEDDLSQRISEKPIHGFLIAIDNILFHYGKRINPKIQFPQPVFNSSIDKAVFSRLGELLSPCLAQYCLQLSNECLSVMGVPTSFTNYEGSTLSHLVAGCEASSFEKLGKSVLELALQAQKKTLTDQETLDHTDDDTVPIELSSQYKRILSWSWYNLKLTSSILVKWVYFRVCMALSSGGKVDDIVQKLLSHVGKQLIGILMACRHRGLVESIFQCLRDYLTISAYLNQYELEGSLRHMLIQPEQVVEVCLLAVKVGKFSVTRRAAGLWPAVKAVLVSEIIVSIYDQPILYRWLCEMLKISSSSIESPDSDDSGKHDSPRALALHLMKGVLEDARLGPVAFALSPPPGSDNWLTALFCDVVLPNFSHGEWTVANGSLQLFATIVKRLIGPLYTRPGTSVAEIFGCYPRLFHTFVNILSDPLTQKSLARNRAVPLLGFLSRLKPSSNAAFSEESSTRMVDCLQSYLSHPVAQIRYLAAKSIAAFIPLSPSRVTGASFLASGGPCGILEEELLPCRTLKQSNGANIISGQLLSLVAWIERAPTSSESAARAKMIVWSRAIEVMNKWTGPDCKYWYLATHLTRLMRCVFEAIPPEEKAHYCKQFHSLYNFQQWKDCSNDAATEGLFPVFHSVLYDLYYTMHEFKPLLAKWDDNFITVPDTPQHADILFYLLLNSNCGVYPDLGDIVLGNHTSACILSQALNVCRIQSKDEAEITKCLEILSNTDDKSLIPAILLNMAPKLASLHNVEMKRKFTNWWLENLRSCLSIETSGEQSRLQAAKAFLEWLNSIKQSIKETITRSHETIVLDLLFSGLFDESAEVRQLFGQGVGKLFGLQYPLCTIRGVDILISNLEKFASNPTEWLISFARNQLEAIVGRAKILQEHRIKNACYEPDCPNPYFDVFFTFGVIADALGRYSADNTSLIEGVAETLEQICVNLTNKKDLRSATLIFNSPSLHQAALAEQLITYK</sequence>
<name>A0A158QHI5_RODNA</name>
<proteinExistence type="inferred from homology"/>
<organism evidence="7">
    <name type="scientific">Rodentolepis nana</name>
    <name type="common">Dwarf tapeworm</name>
    <name type="synonym">Hymenolepis nana</name>
    <dbReference type="NCBI Taxonomy" id="102285"/>
    <lineage>
        <taxon>Eukaryota</taxon>
        <taxon>Metazoa</taxon>
        <taxon>Spiralia</taxon>
        <taxon>Lophotrochozoa</taxon>
        <taxon>Platyhelminthes</taxon>
        <taxon>Cestoda</taxon>
        <taxon>Eucestoda</taxon>
        <taxon>Cyclophyllidea</taxon>
        <taxon>Hymenolepididae</taxon>
        <taxon>Rodentolepis</taxon>
    </lineage>
</organism>
<dbReference type="PANTHER" id="PTHR14387">
    <property type="entry name" value="THADA/DEATH RECEPTOR INTERACTING PROTEIN"/>
    <property type="match status" value="1"/>
</dbReference>
<dbReference type="WBParaSite" id="HNAJ_0000749601-mRNA-1">
    <property type="protein sequence ID" value="HNAJ_0000749601-mRNA-1"/>
    <property type="gene ID" value="HNAJ_0000749601"/>
</dbReference>
<dbReference type="PANTHER" id="PTHR14387:SF0">
    <property type="entry name" value="DUF2428 DOMAIN-CONTAINING PROTEIN"/>
    <property type="match status" value="1"/>
</dbReference>
<evidence type="ECO:0000256" key="1">
    <source>
        <dbReference type="ARBA" id="ARBA00010409"/>
    </source>
</evidence>
<dbReference type="EMBL" id="UZAE01012064">
    <property type="protein sequence ID" value="VDO03352.1"/>
    <property type="molecule type" value="Genomic_DNA"/>
</dbReference>
<comment type="similarity">
    <text evidence="1">Belongs to the THADA family.</text>
</comment>
<evidence type="ECO:0000259" key="4">
    <source>
        <dbReference type="Pfam" id="PF25151"/>
    </source>
</evidence>
<evidence type="ECO:0000313" key="7">
    <source>
        <dbReference type="WBParaSite" id="HNAJ_0000749601-mRNA-1"/>
    </source>
</evidence>
<dbReference type="InterPro" id="IPR016024">
    <property type="entry name" value="ARM-type_fold"/>
</dbReference>